<dbReference type="GO" id="GO:0120212">
    <property type="term" value="C:sperm head-tail coupling apparatus"/>
    <property type="evidence" value="ECO:0007669"/>
    <property type="project" value="InterPro"/>
</dbReference>
<dbReference type="PANTHER" id="PTHR16435">
    <property type="entry name" value="SPERMATOGENESIS-ASSOCIATED PROTEIN 6 SPATA6"/>
    <property type="match status" value="1"/>
</dbReference>
<dbReference type="AlphaFoldDB" id="A0A7J7VT07"/>
<feature type="region of interest" description="Disordered" evidence="3">
    <location>
        <begin position="293"/>
        <end position="322"/>
    </location>
</feature>
<evidence type="ECO:0000313" key="5">
    <source>
        <dbReference type="EMBL" id="KAF6328168.1"/>
    </source>
</evidence>
<dbReference type="InterPro" id="IPR042769">
    <property type="entry name" value="SPATA6_fam"/>
</dbReference>
<keyword evidence="2" id="KW-0597">Phosphoprotein</keyword>
<evidence type="ECO:0000256" key="1">
    <source>
        <dbReference type="ARBA" id="ARBA00006215"/>
    </source>
</evidence>
<evidence type="ECO:0000256" key="2">
    <source>
        <dbReference type="ARBA" id="ARBA00022553"/>
    </source>
</evidence>
<name>A0A7J7VT07_RHIFE</name>
<dbReference type="GO" id="GO:0007283">
    <property type="term" value="P:spermatogenesis"/>
    <property type="evidence" value="ECO:0007669"/>
    <property type="project" value="InterPro"/>
</dbReference>
<organism evidence="5 6">
    <name type="scientific">Rhinolophus ferrumequinum</name>
    <name type="common">Greater horseshoe bat</name>
    <dbReference type="NCBI Taxonomy" id="59479"/>
    <lineage>
        <taxon>Eukaryota</taxon>
        <taxon>Metazoa</taxon>
        <taxon>Chordata</taxon>
        <taxon>Craniata</taxon>
        <taxon>Vertebrata</taxon>
        <taxon>Euteleostomi</taxon>
        <taxon>Mammalia</taxon>
        <taxon>Eutheria</taxon>
        <taxon>Laurasiatheria</taxon>
        <taxon>Chiroptera</taxon>
        <taxon>Yinpterochiroptera</taxon>
        <taxon>Rhinolophoidea</taxon>
        <taxon>Rhinolophidae</taxon>
        <taxon>Rhinolophinae</taxon>
        <taxon>Rhinolophus</taxon>
    </lineage>
</organism>
<feature type="compositionally biased region" description="Basic residues" evidence="3">
    <location>
        <begin position="252"/>
        <end position="261"/>
    </location>
</feature>
<dbReference type="Pfam" id="PF14909">
    <property type="entry name" value="SPATA6"/>
    <property type="match status" value="1"/>
</dbReference>
<comment type="similarity">
    <text evidence="1">Belongs to the SPATA6 family.</text>
</comment>
<reference evidence="5 6" key="1">
    <citation type="journal article" date="2020" name="Nature">
        <title>Six reference-quality genomes reveal evolution of bat adaptations.</title>
        <authorList>
            <person name="Jebb D."/>
            <person name="Huang Z."/>
            <person name="Pippel M."/>
            <person name="Hughes G.M."/>
            <person name="Lavrichenko K."/>
            <person name="Devanna P."/>
            <person name="Winkler S."/>
            <person name="Jermiin L.S."/>
            <person name="Skirmuntt E.C."/>
            <person name="Katzourakis A."/>
            <person name="Burkitt-Gray L."/>
            <person name="Ray D.A."/>
            <person name="Sullivan K.A.M."/>
            <person name="Roscito J.G."/>
            <person name="Kirilenko B.M."/>
            <person name="Davalos L.M."/>
            <person name="Corthals A.P."/>
            <person name="Power M.L."/>
            <person name="Jones G."/>
            <person name="Ransome R.D."/>
            <person name="Dechmann D.K.N."/>
            <person name="Locatelli A.G."/>
            <person name="Puechmaille S.J."/>
            <person name="Fedrigo O."/>
            <person name="Jarvis E.D."/>
            <person name="Hiller M."/>
            <person name="Vernes S.C."/>
            <person name="Myers E.W."/>
            <person name="Teeling E.C."/>
        </authorList>
    </citation>
    <scope>NUCLEOTIDE SEQUENCE [LARGE SCALE GENOMIC DNA]</scope>
    <source>
        <strain evidence="5">MRhiFer1</strain>
        <tissue evidence="5">Lung</tissue>
    </source>
</reference>
<evidence type="ECO:0000313" key="6">
    <source>
        <dbReference type="Proteomes" id="UP000585614"/>
    </source>
</evidence>
<evidence type="ECO:0000256" key="3">
    <source>
        <dbReference type="SAM" id="MobiDB-lite"/>
    </source>
</evidence>
<dbReference type="EMBL" id="JACAGC010000012">
    <property type="protein sequence ID" value="KAF6328168.1"/>
    <property type="molecule type" value="Genomic_DNA"/>
</dbReference>
<proteinExistence type="inferred from homology"/>
<sequence>MPLEVVVELQIRAISCPGVFLPDKQDVYLGVYLLNQYQETDCFPSVFPIMIQQRMRFEKLFENAIDPGVVADILESFLTRLELIQLVSPVWVELAYYEENTRDFLFPEPKLTPSHPGMYREVLMKTAAGFPGIAPKIEFSTRTAIREGVFLHRNRFLEERHKSQRPLSTSYGPKFPLNNIQVKPKENNLNRLPQNMQSRAPSPYSTKHFFQDQPAQLNVGNNFRISRESKPPFVVRHVDSAKPFGENISEHHSRKSRRKSKLANIPFSMRRASSLDGCADNIKVIKEPDERIILRNESPSPLDSSKFEKSSPSYSHRGDADFHPEASFATTLHSRSPSPLMDQLLLGERFHPGCQSTWKKIHESVCGLLTSPRARQHLNKEDSISEVNDTSERPSYPLKKYPVYAQRYF</sequence>
<dbReference type="InterPro" id="IPR032732">
    <property type="entry name" value="SPATA6_N"/>
</dbReference>
<dbReference type="Proteomes" id="UP000585614">
    <property type="component" value="Unassembled WGS sequence"/>
</dbReference>
<accession>A0A7J7VT07</accession>
<protein>
    <submittedName>
        <fullName evidence="5">Spermatogenesis associated 6 like</fullName>
    </submittedName>
</protein>
<feature type="domain" description="Spermatogenesis-associated protein 6 N-terminal" evidence="4">
    <location>
        <begin position="7"/>
        <end position="145"/>
    </location>
</feature>
<feature type="region of interest" description="Disordered" evidence="3">
    <location>
        <begin position="245"/>
        <end position="264"/>
    </location>
</feature>
<dbReference type="PANTHER" id="PTHR16435:SF5">
    <property type="entry name" value="SPERMATOGENESIS ASSOCIATED 6-LIKE PROTEIN"/>
    <property type="match status" value="1"/>
</dbReference>
<gene>
    <name evidence="5" type="ORF">mRhiFer1_016019</name>
</gene>
<dbReference type="GO" id="GO:0032027">
    <property type="term" value="F:myosin light chain binding"/>
    <property type="evidence" value="ECO:0007669"/>
    <property type="project" value="InterPro"/>
</dbReference>
<evidence type="ECO:0000259" key="4">
    <source>
        <dbReference type="Pfam" id="PF14909"/>
    </source>
</evidence>
<comment type="caution">
    <text evidence="5">The sequence shown here is derived from an EMBL/GenBank/DDBJ whole genome shotgun (WGS) entry which is preliminary data.</text>
</comment>